<reference evidence="1 2" key="1">
    <citation type="submission" date="2018-06" db="EMBL/GenBank/DDBJ databases">
        <authorList>
            <consortium name="Pathogen Informatics"/>
            <person name="Doyle S."/>
        </authorList>
    </citation>
    <scope>NUCLEOTIDE SEQUENCE [LARGE SCALE GENOMIC DNA]</scope>
    <source>
        <strain evidence="1 2">NCTC10786</strain>
    </source>
</reference>
<protein>
    <submittedName>
        <fullName evidence="1">Methylmalonate semialdehyde dehydrogenase [acylating]</fullName>
        <ecNumber evidence="1">1.2.1.27</ecNumber>
    </submittedName>
</protein>
<evidence type="ECO:0000313" key="1">
    <source>
        <dbReference type="EMBL" id="SQB42083.1"/>
    </source>
</evidence>
<dbReference type="Proteomes" id="UP000251584">
    <property type="component" value="Unassembled WGS sequence"/>
</dbReference>
<evidence type="ECO:0000313" key="2">
    <source>
        <dbReference type="Proteomes" id="UP000251584"/>
    </source>
</evidence>
<name>A0A2X2WW60_CITKO</name>
<dbReference type="EC" id="1.2.1.27" evidence="1"/>
<dbReference type="AlphaFoldDB" id="A0A2X2WW60"/>
<organism evidence="1 2">
    <name type="scientific">Citrobacter koseri</name>
    <name type="common">Citrobacter diversus</name>
    <dbReference type="NCBI Taxonomy" id="545"/>
    <lineage>
        <taxon>Bacteria</taxon>
        <taxon>Pseudomonadati</taxon>
        <taxon>Pseudomonadota</taxon>
        <taxon>Gammaproteobacteria</taxon>
        <taxon>Enterobacterales</taxon>
        <taxon>Enterobacteriaceae</taxon>
        <taxon>Citrobacter</taxon>
    </lineage>
</organism>
<gene>
    <name evidence="1" type="primary">iolA</name>
    <name evidence="1" type="ORF">NCTC10786_06302</name>
</gene>
<keyword evidence="1" id="KW-0560">Oxidoreductase</keyword>
<dbReference type="GO" id="GO:0004491">
    <property type="term" value="F:methylmalonate-semialdehyde dehydrogenase (acylating, NAD) activity"/>
    <property type="evidence" value="ECO:0007669"/>
    <property type="project" value="UniProtKB-EC"/>
</dbReference>
<accession>A0A2X2WW60</accession>
<dbReference type="EMBL" id="UAVY01000011">
    <property type="protein sequence ID" value="SQB42083.1"/>
    <property type="molecule type" value="Genomic_DNA"/>
</dbReference>
<proteinExistence type="predicted"/>
<sequence length="55" mass="6033">MVGVNVPIPVPMAFHSFGGWKRSIFGPLNVHGNGRRAFLYPHENRYRPLAGDAAG</sequence>